<evidence type="ECO:0000256" key="1">
    <source>
        <dbReference type="ARBA" id="ARBA00022614"/>
    </source>
</evidence>
<dbReference type="SUPFAM" id="SSF52058">
    <property type="entry name" value="L domain-like"/>
    <property type="match status" value="1"/>
</dbReference>
<evidence type="ECO:0000256" key="2">
    <source>
        <dbReference type="ARBA" id="ARBA00022737"/>
    </source>
</evidence>
<keyword evidence="4" id="KW-1133">Transmembrane helix</keyword>
<protein>
    <submittedName>
        <fullName evidence="6">Uncharacterized protein</fullName>
    </submittedName>
</protein>
<dbReference type="SUPFAM" id="SSF52047">
    <property type="entry name" value="RNI-like"/>
    <property type="match status" value="1"/>
</dbReference>
<dbReference type="PROSITE" id="PS51450">
    <property type="entry name" value="LRR"/>
    <property type="match status" value="2"/>
</dbReference>
<dbReference type="AlphaFoldDB" id="A0A8K0FYX0"/>
<accession>A0A8K0FYX0</accession>
<keyword evidence="1" id="KW-0433">Leucine-rich repeat</keyword>
<keyword evidence="4" id="KW-0472">Membrane</keyword>
<evidence type="ECO:0000256" key="4">
    <source>
        <dbReference type="SAM" id="Phobius"/>
    </source>
</evidence>
<dbReference type="InterPro" id="IPR003591">
    <property type="entry name" value="Leu-rich_rpt_typical-subtyp"/>
</dbReference>
<dbReference type="Pfam" id="PF13855">
    <property type="entry name" value="LRR_8"/>
    <property type="match status" value="3"/>
</dbReference>
<dbReference type="Pfam" id="PF00560">
    <property type="entry name" value="LRR_1"/>
    <property type="match status" value="1"/>
</dbReference>
<keyword evidence="2" id="KW-0677">Repeat</keyword>
<dbReference type="OrthoDB" id="1574204at2759"/>
<feature type="compositionally biased region" description="Polar residues" evidence="3">
    <location>
        <begin position="683"/>
        <end position="692"/>
    </location>
</feature>
<evidence type="ECO:0000256" key="5">
    <source>
        <dbReference type="SAM" id="SignalP"/>
    </source>
</evidence>
<dbReference type="InterPro" id="IPR050333">
    <property type="entry name" value="SLRP"/>
</dbReference>
<comment type="caution">
    <text evidence="6">The sequence shown here is derived from an EMBL/GenBank/DDBJ whole genome shotgun (WGS) entry which is preliminary data.</text>
</comment>
<feature type="compositionally biased region" description="Polar residues" evidence="3">
    <location>
        <begin position="575"/>
        <end position="586"/>
    </location>
</feature>
<feature type="transmembrane region" description="Helical" evidence="4">
    <location>
        <begin position="522"/>
        <end position="543"/>
    </location>
</feature>
<keyword evidence="4" id="KW-0812">Transmembrane</keyword>
<dbReference type="InterPro" id="IPR001611">
    <property type="entry name" value="Leu-rich_rpt"/>
</dbReference>
<dbReference type="Gene3D" id="3.80.10.10">
    <property type="entry name" value="Ribonuclease Inhibitor"/>
    <property type="match status" value="3"/>
</dbReference>
<feature type="compositionally biased region" description="Polar residues" evidence="3">
    <location>
        <begin position="653"/>
        <end position="671"/>
    </location>
</feature>
<evidence type="ECO:0000313" key="6">
    <source>
        <dbReference type="EMBL" id="KAF2881907.1"/>
    </source>
</evidence>
<organism evidence="6 7">
    <name type="scientific">Ignelater luminosus</name>
    <name type="common">Cucubano</name>
    <name type="synonym">Pyrophorus luminosus</name>
    <dbReference type="NCBI Taxonomy" id="2038154"/>
    <lineage>
        <taxon>Eukaryota</taxon>
        <taxon>Metazoa</taxon>
        <taxon>Ecdysozoa</taxon>
        <taxon>Arthropoda</taxon>
        <taxon>Hexapoda</taxon>
        <taxon>Insecta</taxon>
        <taxon>Pterygota</taxon>
        <taxon>Neoptera</taxon>
        <taxon>Endopterygota</taxon>
        <taxon>Coleoptera</taxon>
        <taxon>Polyphaga</taxon>
        <taxon>Elateriformia</taxon>
        <taxon>Elateroidea</taxon>
        <taxon>Elateridae</taxon>
        <taxon>Agrypninae</taxon>
        <taxon>Pyrophorini</taxon>
        <taxon>Ignelater</taxon>
    </lineage>
</organism>
<name>A0A8K0FYX0_IGNLU</name>
<sequence length="692" mass="79231">MLGTFNGVLYLSFILHLVQAKILECPKICICKASDVSANCRNNELTELPLGIYSEVLRLDISQNNFESVPKNISTYKLLRYLNLSHNKLTYLDSTSLQGLDALEELVLSHNLLTDWRDIHTDALSHTPLLFELDLSFNSLRGFPDIIEDYPLKSDSLETLYLINCSISNLLGDVLLGTTNLKRLFLSQNPLIALNTQIKSKKLHTLDLSQCNLQRIQPDAFTELTSLEELILARNYQLKKFSSRSNSLKFLDLSHCNLESVPASSLPNLTKVYFKGNHLRHIPANSFASFPSVHVVDLSNNAIMKLDVKAFHGLKSVESIDLSVNTISAIDPETFMSNMKLHKLNLSRNYLSKVGQLIIESLRWLDLSVCEIQEINRDSLIMMPKLQKLNLSRNLISHIPNRLQADELSVLDFSMCRIYTLNNLTFISMGRLRNLNLSGNRLVSGIKPSFFHRITDVKLHDNSWFCDCNSNDFRELYTWVYYEISSTSTLRCRSPENLAGFSWEGACQEVWFAPEGPRSDTMWVYSLLLVILMTFLCCIVISIRHVYHRKATRQREAQEQEREEARERLRRIHQRNLQYSRESMNRNAPDPRELQTPPSYAEAVSMPRLNVSCSSLAGSHRSLHSLHSSHPDISSRRTKLRRKRRRSRHENKASVSETQSVASLSHANTDVSDSEDELRPNTENRNVIESSF</sequence>
<dbReference type="InterPro" id="IPR032675">
    <property type="entry name" value="LRR_dom_sf"/>
</dbReference>
<keyword evidence="5" id="KW-0732">Signal</keyword>
<dbReference type="EMBL" id="VTPC01090685">
    <property type="protein sequence ID" value="KAF2881907.1"/>
    <property type="molecule type" value="Genomic_DNA"/>
</dbReference>
<feature type="region of interest" description="Disordered" evidence="3">
    <location>
        <begin position="573"/>
        <end position="598"/>
    </location>
</feature>
<feature type="chain" id="PRO_5035467346" evidence="5">
    <location>
        <begin position="21"/>
        <end position="692"/>
    </location>
</feature>
<dbReference type="PANTHER" id="PTHR45712">
    <property type="entry name" value="AGAP008170-PA"/>
    <property type="match status" value="1"/>
</dbReference>
<proteinExistence type="predicted"/>
<gene>
    <name evidence="6" type="ORF">ILUMI_24265</name>
</gene>
<dbReference type="PANTHER" id="PTHR45712:SF22">
    <property type="entry name" value="INSULIN-LIKE GROWTH FACTOR-BINDING PROTEIN COMPLEX ACID LABILE SUBUNIT"/>
    <property type="match status" value="1"/>
</dbReference>
<dbReference type="GO" id="GO:0005615">
    <property type="term" value="C:extracellular space"/>
    <property type="evidence" value="ECO:0007669"/>
    <property type="project" value="TreeGrafter"/>
</dbReference>
<dbReference type="SMART" id="SM00369">
    <property type="entry name" value="LRR_TYP"/>
    <property type="match status" value="9"/>
</dbReference>
<keyword evidence="7" id="KW-1185">Reference proteome</keyword>
<evidence type="ECO:0000313" key="7">
    <source>
        <dbReference type="Proteomes" id="UP000801492"/>
    </source>
</evidence>
<reference evidence="6" key="1">
    <citation type="submission" date="2019-08" db="EMBL/GenBank/DDBJ databases">
        <title>The genome of the North American firefly Photinus pyralis.</title>
        <authorList>
            <consortium name="Photinus pyralis genome working group"/>
            <person name="Fallon T.R."/>
            <person name="Sander Lower S.E."/>
            <person name="Weng J.-K."/>
        </authorList>
    </citation>
    <scope>NUCLEOTIDE SEQUENCE</scope>
    <source>
        <strain evidence="6">TRF0915ILg1</strain>
        <tissue evidence="6">Whole body</tissue>
    </source>
</reference>
<evidence type="ECO:0000256" key="3">
    <source>
        <dbReference type="SAM" id="MobiDB-lite"/>
    </source>
</evidence>
<dbReference type="Proteomes" id="UP000801492">
    <property type="component" value="Unassembled WGS sequence"/>
</dbReference>
<feature type="signal peptide" evidence="5">
    <location>
        <begin position="1"/>
        <end position="20"/>
    </location>
</feature>
<feature type="compositionally biased region" description="Basic residues" evidence="3">
    <location>
        <begin position="636"/>
        <end position="649"/>
    </location>
</feature>
<feature type="region of interest" description="Disordered" evidence="3">
    <location>
        <begin position="622"/>
        <end position="692"/>
    </location>
</feature>